<gene>
    <name evidence="4" type="ORF">SHI21_19080</name>
</gene>
<comment type="caution">
    <text evidence="4">The sequence shown here is derived from an EMBL/GenBank/DDBJ whole genome shotgun (WGS) entry which is preliminary data.</text>
</comment>
<dbReference type="Pfam" id="PF00497">
    <property type="entry name" value="SBP_bac_3"/>
    <property type="match status" value="1"/>
</dbReference>
<dbReference type="Gene3D" id="3.40.190.10">
    <property type="entry name" value="Periplasmic binding protein-like II"/>
    <property type="match status" value="2"/>
</dbReference>
<dbReference type="SUPFAM" id="SSF53850">
    <property type="entry name" value="Periplasmic binding protein-like II"/>
    <property type="match status" value="1"/>
</dbReference>
<evidence type="ECO:0000256" key="2">
    <source>
        <dbReference type="SAM" id="SignalP"/>
    </source>
</evidence>
<dbReference type="Proteomes" id="UP001302274">
    <property type="component" value="Unassembled WGS sequence"/>
</dbReference>
<sequence>MKTILFSFLIITTFSHAHAETILLKSDKWCPFTCNPTHTKDKQQGYIIEVAKIIFERKGHNVVFQIDNWTNSIESVRFGLATGIAATTKPDAPDFIYPAKSMGSNKECFYVKAKDPWEFISIASLKNRKIGIVESYAYSAPLLSYFREFPEQITKSHGENPLMKNIDNLTEGKINTIVENPFVFNYFTENKKIRDQFEEAGCTEGDPLYIGFSPKNPRSKEFAKILSDGIEELRKDGTLGKIIEKYSLKDWSP</sequence>
<evidence type="ECO:0000313" key="5">
    <source>
        <dbReference type="Proteomes" id="UP001302274"/>
    </source>
</evidence>
<evidence type="ECO:0000313" key="4">
    <source>
        <dbReference type="EMBL" id="MEA9358347.1"/>
    </source>
</evidence>
<evidence type="ECO:0000256" key="1">
    <source>
        <dbReference type="ARBA" id="ARBA00022729"/>
    </source>
</evidence>
<proteinExistence type="predicted"/>
<dbReference type="PANTHER" id="PTHR35936">
    <property type="entry name" value="MEMBRANE-BOUND LYTIC MUREIN TRANSGLYCOSYLASE F"/>
    <property type="match status" value="1"/>
</dbReference>
<feature type="domain" description="Solute-binding protein family 3/N-terminal" evidence="3">
    <location>
        <begin position="29"/>
        <end position="247"/>
    </location>
</feature>
<dbReference type="RefSeq" id="WP_323578705.1">
    <property type="nucleotide sequence ID" value="NZ_JAYGJQ010000003.1"/>
</dbReference>
<organism evidence="4 5">
    <name type="scientific">Bacteriovorax antarcticus</name>
    <dbReference type="NCBI Taxonomy" id="3088717"/>
    <lineage>
        <taxon>Bacteria</taxon>
        <taxon>Pseudomonadati</taxon>
        <taxon>Bdellovibrionota</taxon>
        <taxon>Bacteriovoracia</taxon>
        <taxon>Bacteriovoracales</taxon>
        <taxon>Bacteriovoracaceae</taxon>
        <taxon>Bacteriovorax</taxon>
    </lineage>
</organism>
<dbReference type="EMBL" id="JAYGJQ010000003">
    <property type="protein sequence ID" value="MEA9358347.1"/>
    <property type="molecule type" value="Genomic_DNA"/>
</dbReference>
<evidence type="ECO:0000259" key="3">
    <source>
        <dbReference type="Pfam" id="PF00497"/>
    </source>
</evidence>
<feature type="chain" id="PRO_5046708618" evidence="2">
    <location>
        <begin position="20"/>
        <end position="253"/>
    </location>
</feature>
<protein>
    <submittedName>
        <fullName evidence="4">Transporter substrate-binding domain-containing protein</fullName>
    </submittedName>
</protein>
<dbReference type="PANTHER" id="PTHR35936:SF25">
    <property type="entry name" value="ABC TRANSPORTER SUBSTRATE-BINDING PROTEIN"/>
    <property type="match status" value="1"/>
</dbReference>
<accession>A0ABU5VZH4</accession>
<feature type="signal peptide" evidence="2">
    <location>
        <begin position="1"/>
        <end position="19"/>
    </location>
</feature>
<reference evidence="4 5" key="1">
    <citation type="submission" date="2023-11" db="EMBL/GenBank/DDBJ databases">
        <title>A Novel Polar Bacteriovorax (B. antarcticus) Isolated from the Biocrust in Antarctica.</title>
        <authorList>
            <person name="Mun W."/>
            <person name="Choi S.Y."/>
            <person name="Mitchell R.J."/>
        </authorList>
    </citation>
    <scope>NUCLEOTIDE SEQUENCE [LARGE SCALE GENOMIC DNA]</scope>
    <source>
        <strain evidence="4 5">PP10</strain>
    </source>
</reference>
<keyword evidence="1 2" id="KW-0732">Signal</keyword>
<name>A0ABU5VZH4_9BACT</name>
<keyword evidence="5" id="KW-1185">Reference proteome</keyword>
<dbReference type="InterPro" id="IPR001638">
    <property type="entry name" value="Solute-binding_3/MltF_N"/>
</dbReference>